<accession>A0ACC3DVZ9</accession>
<dbReference type="EMBL" id="JAWDJW010000339">
    <property type="protein sequence ID" value="KAK3080951.1"/>
    <property type="molecule type" value="Genomic_DNA"/>
</dbReference>
<evidence type="ECO:0000313" key="1">
    <source>
        <dbReference type="EMBL" id="KAK3080951.1"/>
    </source>
</evidence>
<name>A0ACC3DVZ9_9PEZI</name>
<reference evidence="1" key="1">
    <citation type="submission" date="2024-09" db="EMBL/GenBank/DDBJ databases">
        <title>Black Yeasts Isolated from many extreme environments.</title>
        <authorList>
            <person name="Coleine C."/>
            <person name="Stajich J.E."/>
            <person name="Selbmann L."/>
        </authorList>
    </citation>
    <scope>NUCLEOTIDE SEQUENCE</scope>
    <source>
        <strain evidence="1">CCFEE 5737</strain>
    </source>
</reference>
<evidence type="ECO:0000313" key="2">
    <source>
        <dbReference type="Proteomes" id="UP001186974"/>
    </source>
</evidence>
<comment type="caution">
    <text evidence="1">The sequence shown here is derived from an EMBL/GenBank/DDBJ whole genome shotgun (WGS) entry which is preliminary data.</text>
</comment>
<dbReference type="Proteomes" id="UP001186974">
    <property type="component" value="Unassembled WGS sequence"/>
</dbReference>
<keyword evidence="2" id="KW-1185">Reference proteome</keyword>
<gene>
    <name evidence="1" type="ORF">LTS18_011629</name>
</gene>
<protein>
    <submittedName>
        <fullName evidence="1">Uncharacterized protein</fullName>
    </submittedName>
</protein>
<sequence>MFPQYLLAIVIGGGTAGLALATRLSQRLDDCVLVIEAGPSGLTEPNIYIPGLRGSTLESEYDWNLTTVPQPGANGRVWLQNRGKVLGGSSALNLMAWDRAAAPEYDTWEQLGNPGWNWNNMINKMLQVDNFTGANTQYYGSAGVGFTGPINSAIFPPRHPQQRLWIPTVETFGIPNNLESLDGHPIGVQFGPNNVDPSSLRRSYSANEYLPRARPNLHVMINTTVAKVNFRRWGRELVATGVTLPDNVILSARKEVIVAAGALLAPTVLERSGIGQRAVLDEAGITPLLDLPGVGENLQDHVLVSNSYRLKPNYTSAAKLKYNATYAAEQMALYDAGNSSSDYAFTGDVFYFGNWDQTTGNSSSSIDLTALARAAIGNSTNPVDRIKLSYLTTNLKNDVPQVEVIFSNGLTTTAKGYPSTNSSLYGSDFFTLIGAMQHPLSRGSVHINTSSPNANPLIDPNYLSSEYDVHGLAEILKFNRRAAFASPLRETWLEEYEPGLNVTTDEQLREYAIDTARTVWHPVGTCAMLPLRDGGVVDPELRVYGTRNLRVVDASVIPVLISAHIQTAVYGIAERAADMVVDQWSGRRRCEWWGMRRCEWNGHQ</sequence>
<proteinExistence type="predicted"/>
<organism evidence="1 2">
    <name type="scientific">Coniosporium uncinatum</name>
    <dbReference type="NCBI Taxonomy" id="93489"/>
    <lineage>
        <taxon>Eukaryota</taxon>
        <taxon>Fungi</taxon>
        <taxon>Dikarya</taxon>
        <taxon>Ascomycota</taxon>
        <taxon>Pezizomycotina</taxon>
        <taxon>Dothideomycetes</taxon>
        <taxon>Dothideomycetes incertae sedis</taxon>
        <taxon>Coniosporium</taxon>
    </lineage>
</organism>